<evidence type="ECO:0000259" key="10">
    <source>
        <dbReference type="PROSITE" id="PS50109"/>
    </source>
</evidence>
<evidence type="ECO:0000256" key="3">
    <source>
        <dbReference type="ARBA" id="ARBA00022553"/>
    </source>
</evidence>
<keyword evidence="4" id="KW-0808">Transferase</keyword>
<comment type="catalytic activity">
    <reaction evidence="1">
        <text>ATP + protein L-histidine = ADP + protein N-phospho-L-histidine.</text>
        <dbReference type="EC" id="2.7.13.3"/>
    </reaction>
</comment>
<dbReference type="RefSeq" id="WP_194121857.1">
    <property type="nucleotide sequence ID" value="NZ_JACYGY010000001.1"/>
</dbReference>
<protein>
    <recommendedName>
        <fullName evidence="2">histidine kinase</fullName>
        <ecNumber evidence="2">2.7.13.3</ecNumber>
    </recommendedName>
</protein>
<organism evidence="11 12">
    <name type="scientific">Dyadobacter subterraneus</name>
    <dbReference type="NCBI Taxonomy" id="2773304"/>
    <lineage>
        <taxon>Bacteria</taxon>
        <taxon>Pseudomonadati</taxon>
        <taxon>Bacteroidota</taxon>
        <taxon>Cytophagia</taxon>
        <taxon>Cytophagales</taxon>
        <taxon>Spirosomataceae</taxon>
        <taxon>Dyadobacter</taxon>
    </lineage>
</organism>
<keyword evidence="12" id="KW-1185">Reference proteome</keyword>
<evidence type="ECO:0000256" key="2">
    <source>
        <dbReference type="ARBA" id="ARBA00012438"/>
    </source>
</evidence>
<dbReference type="EC" id="2.7.13.3" evidence="2"/>
<keyword evidence="7" id="KW-0067">ATP-binding</keyword>
<gene>
    <name evidence="11" type="ORF">IEE83_17815</name>
</gene>
<accession>A0ABR9WHV7</accession>
<dbReference type="GO" id="GO:0016301">
    <property type="term" value="F:kinase activity"/>
    <property type="evidence" value="ECO:0007669"/>
    <property type="project" value="UniProtKB-KW"/>
</dbReference>
<dbReference type="InterPro" id="IPR005467">
    <property type="entry name" value="His_kinase_dom"/>
</dbReference>
<proteinExistence type="predicted"/>
<dbReference type="Gene3D" id="3.30.565.10">
    <property type="entry name" value="Histidine kinase-like ATPase, C-terminal domain"/>
    <property type="match status" value="1"/>
</dbReference>
<dbReference type="InterPro" id="IPR003594">
    <property type="entry name" value="HATPase_dom"/>
</dbReference>
<dbReference type="Pfam" id="PF02518">
    <property type="entry name" value="HATPase_c"/>
    <property type="match status" value="1"/>
</dbReference>
<keyword evidence="9" id="KW-1133">Transmembrane helix</keyword>
<reference evidence="12" key="1">
    <citation type="submission" date="2023-07" db="EMBL/GenBank/DDBJ databases">
        <title>Dyadobacter sp. nov 'subterranea' isolated from contaminted grondwater.</title>
        <authorList>
            <person name="Szabo I."/>
            <person name="Al-Omari J."/>
            <person name="Szerdahelyi S.G."/>
            <person name="Rado J."/>
        </authorList>
    </citation>
    <scope>NUCLEOTIDE SEQUENCE [LARGE SCALE GENOMIC DNA]</scope>
    <source>
        <strain evidence="12">UP-52</strain>
    </source>
</reference>
<dbReference type="PANTHER" id="PTHR24421">
    <property type="entry name" value="NITRATE/NITRITE SENSOR PROTEIN NARX-RELATED"/>
    <property type="match status" value="1"/>
</dbReference>
<keyword evidence="6 11" id="KW-0418">Kinase</keyword>
<dbReference type="Gene3D" id="1.20.5.1930">
    <property type="match status" value="1"/>
</dbReference>
<keyword evidence="3" id="KW-0597">Phosphoprotein</keyword>
<evidence type="ECO:0000256" key="9">
    <source>
        <dbReference type="SAM" id="Phobius"/>
    </source>
</evidence>
<keyword evidence="8" id="KW-0902">Two-component regulatory system</keyword>
<dbReference type="EMBL" id="JACYGY010000001">
    <property type="protein sequence ID" value="MBE9463744.1"/>
    <property type="molecule type" value="Genomic_DNA"/>
</dbReference>
<dbReference type="SMART" id="SM00387">
    <property type="entry name" value="HATPase_c"/>
    <property type="match status" value="1"/>
</dbReference>
<evidence type="ECO:0000313" key="11">
    <source>
        <dbReference type="EMBL" id="MBE9463744.1"/>
    </source>
</evidence>
<evidence type="ECO:0000256" key="1">
    <source>
        <dbReference type="ARBA" id="ARBA00000085"/>
    </source>
</evidence>
<sequence length="273" mass="30934">MFSNEIELFLTLSVATIILVLFVAFLIAFAQIFRQRQLRFQQEKIAIENNLKAQYDQEILKTHIEIQNLTLQEIAQNLHDNIGQLLSVAKLNLNILEDLELSEESRQYIKQTNEIIGLSIKDVRNLTRSFDGDFVKDFGLEESLSHELKRLRDTNAYSTELSVSGARYSLGFEREIVLFRVAQEILNNALKHASANRIIAQLIYKENEFVMRIGDNGIGFDIDLTPKTTVLSSGAGLRNISRRTKLIGGKLDLETGIGRGTTIEISVIIKNHS</sequence>
<evidence type="ECO:0000256" key="8">
    <source>
        <dbReference type="ARBA" id="ARBA00023012"/>
    </source>
</evidence>
<evidence type="ECO:0000256" key="7">
    <source>
        <dbReference type="ARBA" id="ARBA00022840"/>
    </source>
</evidence>
<keyword evidence="5" id="KW-0547">Nucleotide-binding</keyword>
<feature type="transmembrane region" description="Helical" evidence="9">
    <location>
        <begin position="6"/>
        <end position="30"/>
    </location>
</feature>
<dbReference type="PANTHER" id="PTHR24421:SF10">
    <property type="entry name" value="NITRATE_NITRITE SENSOR PROTEIN NARQ"/>
    <property type="match status" value="1"/>
</dbReference>
<dbReference type="CDD" id="cd16917">
    <property type="entry name" value="HATPase_UhpB-NarQ-NarX-like"/>
    <property type="match status" value="1"/>
</dbReference>
<comment type="caution">
    <text evidence="11">The sequence shown here is derived from an EMBL/GenBank/DDBJ whole genome shotgun (WGS) entry which is preliminary data.</text>
</comment>
<keyword evidence="9" id="KW-0472">Membrane</keyword>
<evidence type="ECO:0000256" key="6">
    <source>
        <dbReference type="ARBA" id="ARBA00022777"/>
    </source>
</evidence>
<dbReference type="InterPro" id="IPR036890">
    <property type="entry name" value="HATPase_C_sf"/>
</dbReference>
<feature type="domain" description="Histidine kinase" evidence="10">
    <location>
        <begin position="73"/>
        <end position="271"/>
    </location>
</feature>
<keyword evidence="9" id="KW-0812">Transmembrane</keyword>
<name>A0ABR9WHV7_9BACT</name>
<dbReference type="SUPFAM" id="SSF55874">
    <property type="entry name" value="ATPase domain of HSP90 chaperone/DNA topoisomerase II/histidine kinase"/>
    <property type="match status" value="1"/>
</dbReference>
<dbReference type="InterPro" id="IPR011712">
    <property type="entry name" value="Sig_transdc_His_kin_sub3_dim/P"/>
</dbReference>
<dbReference type="Pfam" id="PF07730">
    <property type="entry name" value="HisKA_3"/>
    <property type="match status" value="1"/>
</dbReference>
<evidence type="ECO:0000256" key="4">
    <source>
        <dbReference type="ARBA" id="ARBA00022679"/>
    </source>
</evidence>
<evidence type="ECO:0000256" key="5">
    <source>
        <dbReference type="ARBA" id="ARBA00022741"/>
    </source>
</evidence>
<evidence type="ECO:0000313" key="12">
    <source>
        <dbReference type="Proteomes" id="UP000634134"/>
    </source>
</evidence>
<dbReference type="PROSITE" id="PS50109">
    <property type="entry name" value="HIS_KIN"/>
    <property type="match status" value="1"/>
</dbReference>
<dbReference type="InterPro" id="IPR050482">
    <property type="entry name" value="Sensor_HK_TwoCompSys"/>
</dbReference>
<dbReference type="Proteomes" id="UP000634134">
    <property type="component" value="Unassembled WGS sequence"/>
</dbReference>